<accession>A0ABP7DFU9</accession>
<dbReference type="Proteomes" id="UP001500523">
    <property type="component" value="Unassembled WGS sequence"/>
</dbReference>
<dbReference type="InterPro" id="IPR011990">
    <property type="entry name" value="TPR-like_helical_dom_sf"/>
</dbReference>
<dbReference type="EMBL" id="BAABBF010000002">
    <property type="protein sequence ID" value="GAA3703746.1"/>
    <property type="molecule type" value="Genomic_DNA"/>
</dbReference>
<comment type="caution">
    <text evidence="4">The sequence shown here is derived from an EMBL/GenBank/DDBJ whole genome shotgun (WGS) entry which is preliminary data.</text>
</comment>
<feature type="compositionally biased region" description="Pro residues" evidence="1">
    <location>
        <begin position="611"/>
        <end position="626"/>
    </location>
</feature>
<evidence type="ECO:0000313" key="5">
    <source>
        <dbReference type="Proteomes" id="UP001500523"/>
    </source>
</evidence>
<name>A0ABP7DFU9_9SPHN</name>
<sequence length="963" mass="102895">MRFAAPFVLSLLVAGPVVAQEPIANPSLTATVGGIRDAAHGRDIVLHRFDVAMRLHGAVAEGTVTAEFANDGHEVLEGDFRFALPKDAIVTGYALDVGEQLVDGVLVDQPRAKAVYEARVRRGVDPGLAEVVADGGFRTRVFPILPGGRRTIRLRFAVPIGVEGLRLPLRLAAPRTGWGVTVTADGMATSPTLLMPDGQTGRWQDDGQNNGQRDGQSATASGKNALNGAIVIGPVTTPDTIASRHRNGERFVQLTGALPPAMTTPDAAQGGTLRIYWDRSRSRLADRHEAEFALLRRTVAAIRPEQIEIVTFASDGATRQTATTPEAAIELLRGVRYRGATSFAAVAGEGVADRCLLFSDGRVTIDRASTFAPRCRVDAITTSPAADMGWLRHLAAGLGGQAHALGEDGDRVAAALATAVPGIAAVMDGDGRRLPFATIPAAAGRWRVVAQAPALGRVTVRVGGIDITRTVEEATPFDGDAALVATDLLATLGATDQRGEFVATSRRYGVASPSLSFIVLETPNDYLTADITPPANYPAERLAVYLGDRKAMDGARADAQRERLREVTAAWTTQVAWWRQRFDPAAAAKVVRRRGGPVPPTVAVPVAAPAPAAPPAPPPPPPPAPLPAGAAAERRDIVVSGSRVSSGGSPPAVTIEAWQPDRDYLRAFDAAPARFDERFAEAERQAGGVPAFYLDTAEWLRRHDRTADAVQTVLSALDLPSANATTLGIVADRLERYGAIDRAIELRERQAALEPDRPQPRRLLALALAARAALRPVTARDDLTRAVALLREVAVGPLDERWAGIDLIALMEANALVPRLKRLGGTSPLDPALTALLDTDVRVVVDWTTDATDLDLWVDEPGGERAIYSHPRTAIGGHLSNDMTAGYGPEEYFVRRAPMGDYVVRANVYAADRLDPNGLSLLTAHLFRDFGRPTQRVEAVDIELQRDERGEKMIGRIAVPRSK</sequence>
<dbReference type="RefSeq" id="WP_344692435.1">
    <property type="nucleotide sequence ID" value="NZ_BAABBF010000002.1"/>
</dbReference>
<organism evidence="4 5">
    <name type="scientific">Sphingomonas cynarae</name>
    <dbReference type="NCBI Taxonomy" id="930197"/>
    <lineage>
        <taxon>Bacteria</taxon>
        <taxon>Pseudomonadati</taxon>
        <taxon>Pseudomonadota</taxon>
        <taxon>Alphaproteobacteria</taxon>
        <taxon>Sphingomonadales</taxon>
        <taxon>Sphingomonadaceae</taxon>
        <taxon>Sphingomonas</taxon>
    </lineage>
</organism>
<feature type="region of interest" description="Disordered" evidence="1">
    <location>
        <begin position="611"/>
        <end position="631"/>
    </location>
</feature>
<evidence type="ECO:0000259" key="3">
    <source>
        <dbReference type="PROSITE" id="PS51468"/>
    </source>
</evidence>
<feature type="compositionally biased region" description="Polar residues" evidence="1">
    <location>
        <begin position="206"/>
        <end position="223"/>
    </location>
</feature>
<feature type="region of interest" description="Disordered" evidence="1">
    <location>
        <begin position="194"/>
        <end position="223"/>
    </location>
</feature>
<keyword evidence="5" id="KW-1185">Reference proteome</keyword>
<gene>
    <name evidence="4" type="ORF">GCM10022268_11720</name>
</gene>
<proteinExistence type="predicted"/>
<feature type="signal peptide" evidence="2">
    <location>
        <begin position="1"/>
        <end position="19"/>
    </location>
</feature>
<protein>
    <recommendedName>
        <fullName evidence="3">VIT domain-containing protein</fullName>
    </recommendedName>
</protein>
<dbReference type="InterPro" id="IPR013694">
    <property type="entry name" value="VIT"/>
</dbReference>
<keyword evidence="2" id="KW-0732">Signal</keyword>
<dbReference type="Pfam" id="PF08487">
    <property type="entry name" value="VIT"/>
    <property type="match status" value="1"/>
</dbReference>
<reference evidence="5" key="1">
    <citation type="journal article" date="2019" name="Int. J. Syst. Evol. Microbiol.">
        <title>The Global Catalogue of Microorganisms (GCM) 10K type strain sequencing project: providing services to taxonomists for standard genome sequencing and annotation.</title>
        <authorList>
            <consortium name="The Broad Institute Genomics Platform"/>
            <consortium name="The Broad Institute Genome Sequencing Center for Infectious Disease"/>
            <person name="Wu L."/>
            <person name="Ma J."/>
        </authorList>
    </citation>
    <scope>NUCLEOTIDE SEQUENCE [LARGE SCALE GENOMIC DNA]</scope>
    <source>
        <strain evidence="5">JCM 17498</strain>
    </source>
</reference>
<feature type="chain" id="PRO_5045118432" description="VIT domain-containing protein" evidence="2">
    <location>
        <begin position="20"/>
        <end position="963"/>
    </location>
</feature>
<evidence type="ECO:0000313" key="4">
    <source>
        <dbReference type="EMBL" id="GAA3703746.1"/>
    </source>
</evidence>
<dbReference type="SUPFAM" id="SSF48452">
    <property type="entry name" value="TPR-like"/>
    <property type="match status" value="1"/>
</dbReference>
<evidence type="ECO:0000256" key="1">
    <source>
        <dbReference type="SAM" id="MobiDB-lite"/>
    </source>
</evidence>
<dbReference type="PANTHER" id="PTHR45737">
    <property type="entry name" value="VON WILLEBRAND FACTOR A DOMAIN-CONTAINING PROTEIN 5A"/>
    <property type="match status" value="1"/>
</dbReference>
<feature type="domain" description="VIT" evidence="3">
    <location>
        <begin position="30"/>
        <end position="158"/>
    </location>
</feature>
<evidence type="ECO:0000256" key="2">
    <source>
        <dbReference type="SAM" id="SignalP"/>
    </source>
</evidence>
<dbReference type="PANTHER" id="PTHR45737:SF6">
    <property type="entry name" value="VON WILLEBRAND FACTOR A DOMAIN-CONTAINING PROTEIN 5A"/>
    <property type="match status" value="1"/>
</dbReference>
<dbReference type="PROSITE" id="PS51468">
    <property type="entry name" value="VIT"/>
    <property type="match status" value="1"/>
</dbReference>